<organism evidence="2 3">
    <name type="scientific">Micromonospora echinospora</name>
    <name type="common">Micromonospora purpurea</name>
    <dbReference type="NCBI Taxonomy" id="1877"/>
    <lineage>
        <taxon>Bacteria</taxon>
        <taxon>Bacillati</taxon>
        <taxon>Actinomycetota</taxon>
        <taxon>Actinomycetes</taxon>
        <taxon>Micromonosporales</taxon>
        <taxon>Micromonosporaceae</taxon>
        <taxon>Micromonospora</taxon>
    </lineage>
</organism>
<dbReference type="EMBL" id="LT607413">
    <property type="protein sequence ID" value="SCF15816.1"/>
    <property type="molecule type" value="Genomic_DNA"/>
</dbReference>
<sequence length="78" mass="8420">MHKIKRRVSCSHDLRSRPHPPHGGSTPNRRDAAGMTTGKGLFSATTAVAEPAGSTRRHPFRRDHRQARGDINAAGKGA</sequence>
<feature type="compositionally biased region" description="Basic residues" evidence="1">
    <location>
        <begin position="55"/>
        <end position="65"/>
    </location>
</feature>
<reference evidence="3" key="1">
    <citation type="submission" date="2016-06" db="EMBL/GenBank/DDBJ databases">
        <authorList>
            <person name="Varghese N."/>
            <person name="Submissions Spin"/>
        </authorList>
    </citation>
    <scope>NUCLEOTIDE SEQUENCE [LARGE SCALE GENOMIC DNA]</scope>
    <source>
        <strain evidence="3">DSM 43816</strain>
    </source>
</reference>
<dbReference type="InParanoid" id="A0A1C4Y5C4"/>
<dbReference type="Proteomes" id="UP000198253">
    <property type="component" value="Chromosome I"/>
</dbReference>
<accession>A0A1C4Y5C4</accession>
<dbReference type="AlphaFoldDB" id="A0A1C4Y5C4"/>
<evidence type="ECO:0000313" key="3">
    <source>
        <dbReference type="Proteomes" id="UP000198253"/>
    </source>
</evidence>
<evidence type="ECO:0000313" key="2">
    <source>
        <dbReference type="EMBL" id="SCF15816.1"/>
    </source>
</evidence>
<gene>
    <name evidence="2" type="ORF">GA0070618_3598</name>
</gene>
<keyword evidence="3" id="KW-1185">Reference proteome</keyword>
<name>A0A1C4Y5C4_MICEC</name>
<proteinExistence type="predicted"/>
<protein>
    <submittedName>
        <fullName evidence="2">Uncharacterized protein</fullName>
    </submittedName>
</protein>
<feature type="region of interest" description="Disordered" evidence="1">
    <location>
        <begin position="1"/>
        <end position="78"/>
    </location>
</feature>
<evidence type="ECO:0000256" key="1">
    <source>
        <dbReference type="SAM" id="MobiDB-lite"/>
    </source>
</evidence>